<evidence type="ECO:0000256" key="2">
    <source>
        <dbReference type="ARBA" id="ARBA00022448"/>
    </source>
</evidence>
<feature type="transmembrane region" description="Helical" evidence="7">
    <location>
        <begin position="37"/>
        <end position="60"/>
    </location>
</feature>
<keyword evidence="3" id="KW-1003">Cell membrane</keyword>
<feature type="transmembrane region" description="Helical" evidence="7">
    <location>
        <begin position="321"/>
        <end position="341"/>
    </location>
</feature>
<dbReference type="RefSeq" id="WP_056997595.1">
    <property type="nucleotide sequence ID" value="NZ_FUXS01000001.1"/>
</dbReference>
<dbReference type="PANTHER" id="PTHR42770:SF15">
    <property type="entry name" value="GLUTAMATE_GAMMA-AMINOBUTYRATE ANTIPORTER-RELATED"/>
    <property type="match status" value="1"/>
</dbReference>
<dbReference type="GO" id="GO:0005886">
    <property type="term" value="C:plasma membrane"/>
    <property type="evidence" value="ECO:0007669"/>
    <property type="project" value="UniProtKB-SubCell"/>
</dbReference>
<evidence type="ECO:0000313" key="9">
    <source>
        <dbReference type="Proteomes" id="UP000051565"/>
    </source>
</evidence>
<feature type="transmembrane region" description="Helical" evidence="7">
    <location>
        <begin position="159"/>
        <end position="182"/>
    </location>
</feature>
<dbReference type="PATRIC" id="fig|1122148.6.peg.357"/>
<keyword evidence="9" id="KW-1185">Reference proteome</keyword>
<comment type="caution">
    <text evidence="8">The sequence shown here is derived from an EMBL/GenBank/DDBJ whole genome shotgun (WGS) entry which is preliminary data.</text>
</comment>
<dbReference type="InterPro" id="IPR050367">
    <property type="entry name" value="APC_superfamily"/>
</dbReference>
<name>A0A0R2JSW1_9LACO</name>
<evidence type="ECO:0000256" key="1">
    <source>
        <dbReference type="ARBA" id="ARBA00004651"/>
    </source>
</evidence>
<evidence type="ECO:0000256" key="6">
    <source>
        <dbReference type="ARBA" id="ARBA00023136"/>
    </source>
</evidence>
<feature type="transmembrane region" description="Helical" evidence="7">
    <location>
        <begin position="361"/>
        <end position="383"/>
    </location>
</feature>
<sequence length="492" mass="54475">MKNQKLSLTSLILMIFTSVFGFANIPIAYYLMGYASIIWYVLAAICFFLPYAFMLAEFGAAFSNSKGGIYTWMSNSVNSKFAFIGIFMWYASYIVWMIKTSSAIWVPLSSAIFGYDTTFQWHLWGLSSVEIIGLLASFLMIMITFLASRGIDKIKKISSIGGIAAMSINVVLICGGVVILLLNGHPLQPFHLSSIINSPNYNYKSIINILSFVVYAIFAFGGLEAIAGLVNQTQNPKKTFPRGIVIAALTIAIGYALGIFMMGSFTNWNQILGSNNKVNLVNVPYIVMNNFGYQLGIASHLSHHISIQIGIWISRYVGLSMFLALSGAFITLIISPVTQLVEGTPKAIWTKSFTKNNKFNIPVNALIVQCILVVSLILLISFGGKSSRAFFNILVAMTNVAMTIPYLFITYSFLGFKKNHSTKKPFVFYKYAWETKLSVAIVLLTVGLAIVFTIVAPAIDGDYLNSFWMIIGPIIFGAIGYLIFNRYEKLSK</sequence>
<keyword evidence="6 7" id="KW-0472">Membrane</keyword>
<protein>
    <submittedName>
        <fullName evidence="8">Inner membrane transporter YjeM</fullName>
    </submittedName>
</protein>
<dbReference type="OrthoDB" id="92719at2"/>
<dbReference type="AlphaFoldDB" id="A0A0R2JSW1"/>
<feature type="transmembrane region" description="Helical" evidence="7">
    <location>
        <begin position="81"/>
        <end position="98"/>
    </location>
</feature>
<dbReference type="EMBL" id="JQBT01000032">
    <property type="protein sequence ID" value="KRN78934.1"/>
    <property type="molecule type" value="Genomic_DNA"/>
</dbReference>
<feature type="transmembrane region" description="Helical" evidence="7">
    <location>
        <begin position="206"/>
        <end position="231"/>
    </location>
</feature>
<keyword evidence="4 7" id="KW-0812">Transmembrane</keyword>
<comment type="subcellular location">
    <subcellularLocation>
        <location evidence="1">Cell membrane</location>
        <topology evidence="1">Multi-pass membrane protein</topology>
    </subcellularLocation>
</comment>
<keyword evidence="5 7" id="KW-1133">Transmembrane helix</keyword>
<evidence type="ECO:0000256" key="7">
    <source>
        <dbReference type="SAM" id="Phobius"/>
    </source>
</evidence>
<evidence type="ECO:0000256" key="5">
    <source>
        <dbReference type="ARBA" id="ARBA00022989"/>
    </source>
</evidence>
<keyword evidence="2" id="KW-0813">Transport</keyword>
<feature type="transmembrane region" description="Helical" evidence="7">
    <location>
        <begin position="389"/>
        <end position="416"/>
    </location>
</feature>
<feature type="transmembrane region" description="Helical" evidence="7">
    <location>
        <begin position="465"/>
        <end position="484"/>
    </location>
</feature>
<dbReference type="STRING" id="53444.AYR59_05135"/>
<evidence type="ECO:0000256" key="4">
    <source>
        <dbReference type="ARBA" id="ARBA00022692"/>
    </source>
</evidence>
<dbReference type="Pfam" id="PF13520">
    <property type="entry name" value="AA_permease_2"/>
    <property type="match status" value="1"/>
</dbReference>
<gene>
    <name evidence="8" type="ORF">IV52_GL000338</name>
</gene>
<feature type="transmembrane region" description="Helical" evidence="7">
    <location>
        <begin position="437"/>
        <end position="459"/>
    </location>
</feature>
<reference evidence="8 9" key="1">
    <citation type="journal article" date="2015" name="Genome Announc.">
        <title>Expanding the biotechnology potential of lactobacilli through comparative genomics of 213 strains and associated genera.</title>
        <authorList>
            <person name="Sun Z."/>
            <person name="Harris H.M."/>
            <person name="McCann A."/>
            <person name="Guo C."/>
            <person name="Argimon S."/>
            <person name="Zhang W."/>
            <person name="Yang X."/>
            <person name="Jeffery I.B."/>
            <person name="Cooney J.C."/>
            <person name="Kagawa T.F."/>
            <person name="Liu W."/>
            <person name="Song Y."/>
            <person name="Salvetti E."/>
            <person name="Wrobel A."/>
            <person name="Rasinkangas P."/>
            <person name="Parkhill J."/>
            <person name="Rea M.C."/>
            <person name="O'Sullivan O."/>
            <person name="Ritari J."/>
            <person name="Douillard F.P."/>
            <person name="Paul Ross R."/>
            <person name="Yang R."/>
            <person name="Briner A.E."/>
            <person name="Felis G.E."/>
            <person name="de Vos W.M."/>
            <person name="Barrangou R."/>
            <person name="Klaenhammer T.R."/>
            <person name="Caufield P.W."/>
            <person name="Cui Y."/>
            <person name="Zhang H."/>
            <person name="O'Toole P.W."/>
        </authorList>
    </citation>
    <scope>NUCLEOTIDE SEQUENCE [LARGE SCALE GENOMIC DNA]</scope>
    <source>
        <strain evidence="8 9">DSM 20690</strain>
    </source>
</reference>
<dbReference type="InterPro" id="IPR002293">
    <property type="entry name" value="AA/rel_permease1"/>
</dbReference>
<evidence type="ECO:0000256" key="3">
    <source>
        <dbReference type="ARBA" id="ARBA00022475"/>
    </source>
</evidence>
<dbReference type="GO" id="GO:0022857">
    <property type="term" value="F:transmembrane transporter activity"/>
    <property type="evidence" value="ECO:0007669"/>
    <property type="project" value="InterPro"/>
</dbReference>
<feature type="transmembrane region" description="Helical" evidence="7">
    <location>
        <begin position="123"/>
        <end position="147"/>
    </location>
</feature>
<evidence type="ECO:0000313" key="8">
    <source>
        <dbReference type="EMBL" id="KRN78934.1"/>
    </source>
</evidence>
<dbReference type="GeneID" id="61250218"/>
<organism evidence="8 9">
    <name type="scientific">Fructilactobacillus lindneri DSM 20690 = JCM 11027</name>
    <dbReference type="NCBI Taxonomy" id="1122148"/>
    <lineage>
        <taxon>Bacteria</taxon>
        <taxon>Bacillati</taxon>
        <taxon>Bacillota</taxon>
        <taxon>Bacilli</taxon>
        <taxon>Lactobacillales</taxon>
        <taxon>Lactobacillaceae</taxon>
        <taxon>Fructilactobacillus</taxon>
    </lineage>
</organism>
<dbReference type="PIRSF" id="PIRSF006060">
    <property type="entry name" value="AA_transporter"/>
    <property type="match status" value="1"/>
</dbReference>
<feature type="transmembrane region" description="Helical" evidence="7">
    <location>
        <begin position="243"/>
        <end position="265"/>
    </location>
</feature>
<proteinExistence type="predicted"/>
<dbReference type="PANTHER" id="PTHR42770">
    <property type="entry name" value="AMINO ACID TRANSPORTER-RELATED"/>
    <property type="match status" value="1"/>
</dbReference>
<dbReference type="Proteomes" id="UP000051565">
    <property type="component" value="Unassembled WGS sequence"/>
</dbReference>
<dbReference type="Gene3D" id="1.20.1740.10">
    <property type="entry name" value="Amino acid/polyamine transporter I"/>
    <property type="match status" value="1"/>
</dbReference>
<dbReference type="NCBIfam" id="NF011775">
    <property type="entry name" value="PRK15238.1"/>
    <property type="match status" value="1"/>
</dbReference>
<accession>A0A0R2JSW1</accession>